<dbReference type="Pfam" id="PF13378">
    <property type="entry name" value="MR_MLE_C"/>
    <property type="match status" value="1"/>
</dbReference>
<dbReference type="SFLD" id="SFLDG00180">
    <property type="entry name" value="muconate_cycloisomerase"/>
    <property type="match status" value="1"/>
</dbReference>
<dbReference type="PANTHER" id="PTHR48080:SF3">
    <property type="entry name" value="ENOLASE SUPERFAMILY MEMBER DDB_G0284701"/>
    <property type="match status" value="1"/>
</dbReference>
<evidence type="ECO:0000256" key="5">
    <source>
        <dbReference type="PIRSR" id="PIRSR634603-1"/>
    </source>
</evidence>
<dbReference type="RefSeq" id="WP_057843993.1">
    <property type="nucleotide sequence ID" value="NZ_LLYA01000146.1"/>
</dbReference>
<evidence type="ECO:0000256" key="6">
    <source>
        <dbReference type="PIRSR" id="PIRSR634603-3"/>
    </source>
</evidence>
<dbReference type="PANTHER" id="PTHR48080">
    <property type="entry name" value="D-GALACTONATE DEHYDRATASE-RELATED"/>
    <property type="match status" value="1"/>
</dbReference>
<dbReference type="Proteomes" id="UP000052023">
    <property type="component" value="Unassembled WGS sequence"/>
</dbReference>
<feature type="active site" description="Proton acceptor; specific for (S)-substrate epimerization" evidence="5">
    <location>
        <position position="250"/>
    </location>
</feature>
<evidence type="ECO:0000256" key="4">
    <source>
        <dbReference type="ARBA" id="ARBA00023235"/>
    </source>
</evidence>
<name>A0A0R3MZA5_9BRAD</name>
<comment type="similarity">
    <text evidence="1 7">Belongs to the mandelate racemase/muconate lactonizing enzyme family.</text>
</comment>
<evidence type="ECO:0000313" key="9">
    <source>
        <dbReference type="EMBL" id="KRR25163.1"/>
    </source>
</evidence>
<protein>
    <recommendedName>
        <fullName evidence="7">Dipeptide epimerase</fullName>
        <ecNumber evidence="7">5.1.1.-</ecNumber>
    </recommendedName>
</protein>
<evidence type="ECO:0000313" key="10">
    <source>
        <dbReference type="Proteomes" id="UP000052023"/>
    </source>
</evidence>
<dbReference type="CDD" id="cd03319">
    <property type="entry name" value="L-Ala-DL-Glu_epimerase"/>
    <property type="match status" value="1"/>
</dbReference>
<dbReference type="InterPro" id="IPR013342">
    <property type="entry name" value="Mandelate_racemase_C"/>
</dbReference>
<evidence type="ECO:0000256" key="2">
    <source>
        <dbReference type="ARBA" id="ARBA00022723"/>
    </source>
</evidence>
<evidence type="ECO:0000256" key="7">
    <source>
        <dbReference type="RuleBase" id="RU366006"/>
    </source>
</evidence>
<dbReference type="EMBL" id="LLYA01000146">
    <property type="protein sequence ID" value="KRR25163.1"/>
    <property type="molecule type" value="Genomic_DNA"/>
</dbReference>
<gene>
    <name evidence="9" type="ORF">CQ13_24125</name>
</gene>
<dbReference type="SFLD" id="SFLDF00010">
    <property type="entry name" value="dipeptide_epimerase"/>
    <property type="match status" value="1"/>
</dbReference>
<keyword evidence="2 6" id="KW-0479">Metal-binding</keyword>
<dbReference type="InterPro" id="IPR034593">
    <property type="entry name" value="DgoD-like"/>
</dbReference>
<keyword evidence="10" id="KW-1185">Reference proteome</keyword>
<dbReference type="EC" id="5.1.1.-" evidence="7"/>
<dbReference type="InterPro" id="IPR029065">
    <property type="entry name" value="Enolase_C-like"/>
</dbReference>
<dbReference type="InterPro" id="IPR013341">
    <property type="entry name" value="Mandelate_racemase_N_dom"/>
</dbReference>
<dbReference type="Gene3D" id="3.30.390.10">
    <property type="entry name" value="Enolase-like, N-terminal domain"/>
    <property type="match status" value="1"/>
</dbReference>
<proteinExistence type="inferred from homology"/>
<feature type="active site" description="Proton acceptor; specific for (R)-substrate epimerization" evidence="5">
    <location>
        <position position="154"/>
    </location>
</feature>
<feature type="binding site" evidence="6">
    <location>
        <position position="179"/>
    </location>
    <ligand>
        <name>Mg(2+)</name>
        <dbReference type="ChEBI" id="CHEBI:18420"/>
    </ligand>
</feature>
<accession>A0A0R3MZA5</accession>
<dbReference type="InterPro" id="IPR029017">
    <property type="entry name" value="Enolase-like_N"/>
</dbReference>
<dbReference type="InterPro" id="IPR036849">
    <property type="entry name" value="Enolase-like_C_sf"/>
</dbReference>
<feature type="binding site" evidence="6">
    <location>
        <position position="205"/>
    </location>
    <ligand>
        <name>Mg(2+)</name>
        <dbReference type="ChEBI" id="CHEBI:18420"/>
    </ligand>
</feature>
<dbReference type="GO" id="GO:0016855">
    <property type="term" value="F:racemase and epimerase activity, acting on amino acids and derivatives"/>
    <property type="evidence" value="ECO:0007669"/>
    <property type="project" value="UniProtKB-UniRule"/>
</dbReference>
<evidence type="ECO:0000259" key="8">
    <source>
        <dbReference type="SMART" id="SM00922"/>
    </source>
</evidence>
<organism evidence="9 10">
    <name type="scientific">Bradyrhizobium retamae</name>
    <dbReference type="NCBI Taxonomy" id="1300035"/>
    <lineage>
        <taxon>Bacteria</taxon>
        <taxon>Pseudomonadati</taxon>
        <taxon>Pseudomonadota</taxon>
        <taxon>Alphaproteobacteria</taxon>
        <taxon>Hyphomicrobiales</taxon>
        <taxon>Nitrobacteraceae</taxon>
        <taxon>Bradyrhizobium</taxon>
    </lineage>
</organism>
<dbReference type="SUPFAM" id="SSF51604">
    <property type="entry name" value="Enolase C-terminal domain-like"/>
    <property type="match status" value="1"/>
</dbReference>
<dbReference type="AlphaFoldDB" id="A0A0R3MZA5"/>
<feature type="binding site" evidence="6">
    <location>
        <position position="228"/>
    </location>
    <ligand>
        <name>Mg(2+)</name>
        <dbReference type="ChEBI" id="CHEBI:18420"/>
    </ligand>
</feature>
<dbReference type="NCBIfam" id="NF042940">
    <property type="entry name" value="racemase_DgcA"/>
    <property type="match status" value="1"/>
</dbReference>
<evidence type="ECO:0000256" key="1">
    <source>
        <dbReference type="ARBA" id="ARBA00008031"/>
    </source>
</evidence>
<dbReference type="SFLD" id="SFLDS00001">
    <property type="entry name" value="Enolase"/>
    <property type="match status" value="1"/>
</dbReference>
<keyword evidence="3 6" id="KW-0460">Magnesium</keyword>
<dbReference type="Gene3D" id="3.20.20.120">
    <property type="entry name" value="Enolase-like C-terminal domain"/>
    <property type="match status" value="1"/>
</dbReference>
<dbReference type="GO" id="GO:0046872">
    <property type="term" value="F:metal ion binding"/>
    <property type="evidence" value="ECO:0007669"/>
    <property type="project" value="UniProtKB-KW"/>
</dbReference>
<evidence type="ECO:0000256" key="3">
    <source>
        <dbReference type="ARBA" id="ARBA00022842"/>
    </source>
</evidence>
<keyword evidence="4 7" id="KW-0413">Isomerase</keyword>
<dbReference type="InterPro" id="IPR034603">
    <property type="entry name" value="Dipeptide_epimerase"/>
</dbReference>
<dbReference type="SUPFAM" id="SSF54826">
    <property type="entry name" value="Enolase N-terminal domain-like"/>
    <property type="match status" value="1"/>
</dbReference>
<dbReference type="OrthoDB" id="9782675at2"/>
<comment type="cofactor">
    <cofactor evidence="6 7">
        <name>Mg(2+)</name>
        <dbReference type="ChEBI" id="CHEBI:18420"/>
    </cofactor>
    <text evidence="6 7">Binds 1 Mg(2+) ion per subunit.</text>
</comment>
<comment type="caution">
    <text evidence="9">The sequence shown here is derived from an EMBL/GenBank/DDBJ whole genome shotgun (WGS) entry which is preliminary data.</text>
</comment>
<feature type="domain" description="Mandelate racemase/muconate lactonizing enzyme C-terminal" evidence="8">
    <location>
        <begin position="135"/>
        <end position="226"/>
    </location>
</feature>
<reference evidence="9 10" key="1">
    <citation type="submission" date="2014-03" db="EMBL/GenBank/DDBJ databases">
        <title>Bradyrhizobium valentinum sp. nov., isolated from effective nodules of Lupinus mariae-josephae, a lupine endemic of basic-lime soils in Eastern Spain.</title>
        <authorList>
            <person name="Duran D."/>
            <person name="Rey L."/>
            <person name="Navarro A."/>
            <person name="Busquets A."/>
            <person name="Imperial J."/>
            <person name="Ruiz-Argueso T."/>
        </authorList>
    </citation>
    <scope>NUCLEOTIDE SEQUENCE [LARGE SCALE GENOMIC DNA]</scope>
    <source>
        <strain evidence="9 10">Ro19</strain>
    </source>
</reference>
<dbReference type="Pfam" id="PF02746">
    <property type="entry name" value="MR_MLE_N"/>
    <property type="match status" value="1"/>
</dbReference>
<sequence length="331" mass="34750">MTSGLSRKFAVSIERWPIAGAFTISRGAKTEAVTVVAAVSQGDCTGRGECVPYPRYGETAEATLEALNAMQEPLAEGLDRAALQAAMPAGAARNALDCALLDFEAKSSGQRIWTLLGRPAPRPCTTAFTISLGTPEAMASATAKAAHRPLLKIKLGGDGDDARIAAVRKAAPESELIVDANEAWTADNLEYLLAACANAGVTLVEQPLPAGRDEALARIKRPVAVCADESVHDRASLEGLRTRYDAVNIKLDKTGGLTEALAMADAAQTLGFEIMIGCMVATSLAMAPAMLLAQQARFVDLDGPLLLARDRDGGLRYDGSLVYPPEAALWG</sequence>
<dbReference type="SMART" id="SM00922">
    <property type="entry name" value="MR_MLE"/>
    <property type="match status" value="1"/>
</dbReference>